<reference evidence="3" key="2">
    <citation type="submission" date="2020-08" db="EMBL/GenBank/DDBJ databases">
        <title>Plant Genome Project.</title>
        <authorList>
            <person name="Zhang R.-G."/>
        </authorList>
    </citation>
    <scope>NUCLEOTIDE SEQUENCE</scope>
    <source>
        <strain evidence="3">Huo1</strain>
        <tissue evidence="3">Leaf</tissue>
    </source>
</reference>
<organism evidence="3">
    <name type="scientific">Salvia splendens</name>
    <name type="common">Scarlet sage</name>
    <dbReference type="NCBI Taxonomy" id="180675"/>
    <lineage>
        <taxon>Eukaryota</taxon>
        <taxon>Viridiplantae</taxon>
        <taxon>Streptophyta</taxon>
        <taxon>Embryophyta</taxon>
        <taxon>Tracheophyta</taxon>
        <taxon>Spermatophyta</taxon>
        <taxon>Magnoliopsida</taxon>
        <taxon>eudicotyledons</taxon>
        <taxon>Gunneridae</taxon>
        <taxon>Pentapetalae</taxon>
        <taxon>asterids</taxon>
        <taxon>lamiids</taxon>
        <taxon>Lamiales</taxon>
        <taxon>Lamiaceae</taxon>
        <taxon>Nepetoideae</taxon>
        <taxon>Mentheae</taxon>
        <taxon>Salviinae</taxon>
        <taxon>Salvia</taxon>
        <taxon>Salvia subgen. Calosphace</taxon>
        <taxon>core Calosphace</taxon>
    </lineage>
</organism>
<dbReference type="InterPro" id="IPR022251">
    <property type="entry name" value="DUF3774_wound-induced"/>
</dbReference>
<dbReference type="PANTHER" id="PTHR12184:SF1">
    <property type="entry name" value="UBIQUINOL-CYTOCHROME-C REDUCTASE COMPLEX ASSEMBLY FACTOR 1"/>
    <property type="match status" value="1"/>
</dbReference>
<comment type="similarity">
    <text evidence="1">Belongs to the CBP3 family.</text>
</comment>
<dbReference type="InterPro" id="IPR021150">
    <property type="entry name" value="Ubiq_cyt_c_chap"/>
</dbReference>
<protein>
    <recommendedName>
        <fullName evidence="2">Ubiquinol-cytochrome c chaperone domain-containing protein</fullName>
    </recommendedName>
</protein>
<dbReference type="GO" id="GO:0005739">
    <property type="term" value="C:mitochondrion"/>
    <property type="evidence" value="ECO:0007669"/>
    <property type="project" value="TreeGrafter"/>
</dbReference>
<dbReference type="PANTHER" id="PTHR12184">
    <property type="entry name" value="UBIQUINOL-CYTOCHROME C REDUCTASE COMPLEX ASSEMBLY FACTOR 1 FAMILY MEMBER"/>
    <property type="match status" value="1"/>
</dbReference>
<evidence type="ECO:0000256" key="1">
    <source>
        <dbReference type="ARBA" id="ARBA00006407"/>
    </source>
</evidence>
<evidence type="ECO:0000259" key="2">
    <source>
        <dbReference type="Pfam" id="PF03981"/>
    </source>
</evidence>
<comment type="caution">
    <text evidence="3">The sequence shown here is derived from an EMBL/GenBank/DDBJ whole genome shotgun (WGS) entry which is preliminary data.</text>
</comment>
<gene>
    <name evidence="3" type="ORF">SASPL_117185</name>
</gene>
<dbReference type="Proteomes" id="UP000298416">
    <property type="component" value="Unassembled WGS sequence"/>
</dbReference>
<dbReference type="InterPro" id="IPR007129">
    <property type="entry name" value="Ubiqinol_cyt_c_chaperone_CPB3"/>
</dbReference>
<dbReference type="AlphaFoldDB" id="A0A8X8XYT4"/>
<name>A0A8X8XYT4_SALSN</name>
<accession>A0A8X8XYT4</accession>
<dbReference type="Pfam" id="PF03981">
    <property type="entry name" value="Ubiq_cyt_C_chap"/>
    <property type="match status" value="1"/>
</dbReference>
<dbReference type="Pfam" id="PF12609">
    <property type="entry name" value="DUF3774"/>
    <property type="match status" value="1"/>
</dbReference>
<feature type="domain" description="Ubiquinol-cytochrome c chaperone" evidence="2">
    <location>
        <begin position="129"/>
        <end position="269"/>
    </location>
</feature>
<proteinExistence type="inferred from homology"/>
<reference evidence="3" key="1">
    <citation type="submission" date="2018-01" db="EMBL/GenBank/DDBJ databases">
        <authorList>
            <person name="Mao J.F."/>
        </authorList>
    </citation>
    <scope>NUCLEOTIDE SEQUENCE</scope>
    <source>
        <strain evidence="3">Huo1</strain>
        <tissue evidence="3">Leaf</tissue>
    </source>
</reference>
<evidence type="ECO:0000313" key="4">
    <source>
        <dbReference type="Proteomes" id="UP000298416"/>
    </source>
</evidence>
<evidence type="ECO:0000313" key="3">
    <source>
        <dbReference type="EMBL" id="KAG6420650.1"/>
    </source>
</evidence>
<dbReference type="EMBL" id="PNBA02000006">
    <property type="protein sequence ID" value="KAG6420650.1"/>
    <property type="molecule type" value="Genomic_DNA"/>
</dbReference>
<dbReference type="GO" id="GO:0034551">
    <property type="term" value="P:mitochondrial respiratory chain complex III assembly"/>
    <property type="evidence" value="ECO:0007669"/>
    <property type="project" value="TreeGrafter"/>
</dbReference>
<sequence length="341" mass="38941">MLPRWGRVLSRINSINSFQKNSEFVKRESSLFLFRDYAKVAAAVEPDVKSDISKPEVKLNNLFWSKPRSLALAPDSPYRIDEPQYVGIRRFILKLMLFYSKQSQFIRRANAIYTRVQYQVDRPAIYDGQTFKTTFSLLVLHMWLCLRRLKEEGKDGVELGQYLSEIYNHDLELRVSKAGVNLLLSKWMKELERIFYGNIVAYDAAIGKHDELQNVIWRNVYSDDGKSKPTEGALLSVQASSHILLSCMDWLSLHAFTRYVRNEASALSLTGMMRSMQGMKEVAFSTVKSLKDSASPLHDSGKFSGGIDSTDSTAVVVKSDKFKQAEDSLRIVMYLSCWGPN</sequence>
<keyword evidence="4" id="KW-1185">Reference proteome</keyword>